<dbReference type="EMBL" id="JAACYR010000004">
    <property type="protein sequence ID" value="NDJ87948.1"/>
    <property type="molecule type" value="Genomic_DNA"/>
</dbReference>
<evidence type="ECO:0000256" key="1">
    <source>
        <dbReference type="ARBA" id="ARBA00010211"/>
    </source>
</evidence>
<dbReference type="InterPro" id="IPR011234">
    <property type="entry name" value="Fumarylacetoacetase-like_C"/>
</dbReference>
<dbReference type="Pfam" id="PF10370">
    <property type="entry name" value="Rv2993c-like_N"/>
    <property type="match status" value="1"/>
</dbReference>
<dbReference type="GO" id="GO:0016787">
    <property type="term" value="F:hydrolase activity"/>
    <property type="evidence" value="ECO:0007669"/>
    <property type="project" value="UniProtKB-KW"/>
</dbReference>
<reference evidence="5 6" key="1">
    <citation type="submission" date="2020-01" db="EMBL/GenBank/DDBJ databases">
        <authorList>
            <person name="Sanchez-Estrada R."/>
            <person name="Gonzalez-Y-Merchand J.A."/>
            <person name="Rivera-Gutierrez S."/>
        </authorList>
    </citation>
    <scope>NUCLEOTIDE SEQUENCE [LARGE SCALE GENOMIC DNA]</scope>
    <source>
        <strain evidence="5 6">CST 7247</strain>
    </source>
</reference>
<dbReference type="GO" id="GO:0044281">
    <property type="term" value="P:small molecule metabolic process"/>
    <property type="evidence" value="ECO:0007669"/>
    <property type="project" value="UniProtKB-ARBA"/>
</dbReference>
<evidence type="ECO:0000259" key="4">
    <source>
        <dbReference type="Pfam" id="PF10370"/>
    </source>
</evidence>
<proteinExistence type="inferred from homology"/>
<evidence type="ECO:0000313" key="6">
    <source>
        <dbReference type="Proteomes" id="UP000466523"/>
    </source>
</evidence>
<dbReference type="PANTHER" id="PTHR42796:SF4">
    <property type="entry name" value="FUMARYLACETOACETATE HYDROLASE DOMAIN-CONTAINING PROTEIN 2A"/>
    <property type="match status" value="1"/>
</dbReference>
<keyword evidence="2" id="KW-0479">Metal-binding</keyword>
<dbReference type="InterPro" id="IPR018833">
    <property type="entry name" value="Rv2993c-like_N"/>
</dbReference>
<evidence type="ECO:0000313" key="5">
    <source>
        <dbReference type="EMBL" id="NDJ87948.1"/>
    </source>
</evidence>
<comment type="similarity">
    <text evidence="1">Belongs to the FAH family.</text>
</comment>
<dbReference type="InterPro" id="IPR036663">
    <property type="entry name" value="Fumarylacetoacetase_C_sf"/>
</dbReference>
<comment type="caution">
    <text evidence="5">The sequence shown here is derived from an EMBL/GenBank/DDBJ whole genome shotgun (WGS) entry which is preliminary data.</text>
</comment>
<keyword evidence="5" id="KW-0378">Hydrolase</keyword>
<dbReference type="SUPFAM" id="SSF56529">
    <property type="entry name" value="FAH"/>
    <property type="match status" value="1"/>
</dbReference>
<dbReference type="InterPro" id="IPR051121">
    <property type="entry name" value="FAH"/>
</dbReference>
<evidence type="ECO:0000256" key="2">
    <source>
        <dbReference type="ARBA" id="ARBA00022723"/>
    </source>
</evidence>
<evidence type="ECO:0000259" key="3">
    <source>
        <dbReference type="Pfam" id="PF01557"/>
    </source>
</evidence>
<feature type="domain" description="Fumarylacetoacetase-like C-terminal" evidence="3">
    <location>
        <begin position="70"/>
        <end position="267"/>
    </location>
</feature>
<dbReference type="RefSeq" id="WP_162111639.1">
    <property type="nucleotide sequence ID" value="NZ_JAACYR010000004.1"/>
</dbReference>
<gene>
    <name evidence="5" type="ORF">GWR20_02065</name>
</gene>
<accession>A0A7K3L6A0</accession>
<dbReference type="Proteomes" id="UP000466523">
    <property type="component" value="Unassembled WGS sequence"/>
</dbReference>
<name>A0A7K3L6A0_9MYCO</name>
<protein>
    <submittedName>
        <fullName evidence="5">Fumarylacetoacetate hydrolase family protein</fullName>
    </submittedName>
</protein>
<dbReference type="Pfam" id="PF01557">
    <property type="entry name" value="FAA_hydrolase"/>
    <property type="match status" value="1"/>
</dbReference>
<dbReference type="GO" id="GO:0046872">
    <property type="term" value="F:metal ion binding"/>
    <property type="evidence" value="ECO:0007669"/>
    <property type="project" value="UniProtKB-KW"/>
</dbReference>
<feature type="domain" description="Rv2993c-like N-terminal" evidence="4">
    <location>
        <begin position="1"/>
        <end position="63"/>
    </location>
</feature>
<dbReference type="Gene3D" id="3.90.850.10">
    <property type="entry name" value="Fumarylacetoacetase-like, C-terminal domain"/>
    <property type="match status" value="1"/>
</dbReference>
<dbReference type="AlphaFoldDB" id="A0A7K3L6A0"/>
<dbReference type="PANTHER" id="PTHR42796">
    <property type="entry name" value="FUMARYLACETOACETATE HYDROLASE DOMAIN-CONTAINING PROTEIN 2A-RELATED"/>
    <property type="match status" value="1"/>
</dbReference>
<organism evidence="5 6">
    <name type="scientific">Mycolicibacter kumamotonensis</name>
    <dbReference type="NCBI Taxonomy" id="354243"/>
    <lineage>
        <taxon>Bacteria</taxon>
        <taxon>Bacillati</taxon>
        <taxon>Actinomycetota</taxon>
        <taxon>Actinomycetes</taxon>
        <taxon>Mycobacteriales</taxon>
        <taxon>Mycobacteriaceae</taxon>
        <taxon>Mycolicibacter</taxon>
    </lineage>
</organism>
<sequence length="272" mass="29198">MRIGRFSAGDEEFWGLIDPDTDTVRRIAGGIGSWAAIAAAEDLQRMPLSADTELLADLRLLAPLDPGGRVFGVGANYRAHLERLGVSEPPPHPTAFMKPNSAIVGPNDEIRYPTTTAQLDYEVELVIVMGGGAAAPLLGFTVGNDISARDAKGIAGLDLFSMKSLDRTTPIGPWIVTPAELSVSRQPELDIILRVNGEQRQRDNTRAMVWPVPELIAYVNDRVELRCGDLLFTGTTAGVGLEDGRFLQPGDVVETQIEGIGILCNTVGPRAS</sequence>